<dbReference type="SMART" id="SM00216">
    <property type="entry name" value="VWD"/>
    <property type="match status" value="1"/>
</dbReference>
<dbReference type="Pfam" id="PF08742">
    <property type="entry name" value="C8"/>
    <property type="match status" value="1"/>
</dbReference>
<dbReference type="InterPro" id="IPR001846">
    <property type="entry name" value="VWF_type-D"/>
</dbReference>
<dbReference type="SMART" id="SM00832">
    <property type="entry name" value="C8"/>
    <property type="match status" value="1"/>
</dbReference>
<keyword evidence="2" id="KW-0325">Glycoprotein</keyword>
<evidence type="ECO:0000259" key="3">
    <source>
        <dbReference type="PROSITE" id="PS51233"/>
    </source>
</evidence>
<name>A0AAV2QPL0_MEGNR</name>
<gene>
    <name evidence="4" type="ORF">MNOR_LOCUS14626</name>
</gene>
<protein>
    <recommendedName>
        <fullName evidence="3">VWFD domain-containing protein</fullName>
    </recommendedName>
</protein>
<comment type="caution">
    <text evidence="4">The sequence shown here is derived from an EMBL/GenBank/DDBJ whole genome shotgun (WGS) entry which is preliminary data.</text>
</comment>
<dbReference type="PROSITE" id="PS51233">
    <property type="entry name" value="VWFD"/>
    <property type="match status" value="1"/>
</dbReference>
<evidence type="ECO:0000313" key="4">
    <source>
        <dbReference type="EMBL" id="CAL4092629.1"/>
    </source>
</evidence>
<feature type="domain" description="VWFD" evidence="3">
    <location>
        <begin position="34"/>
        <end position="205"/>
    </location>
</feature>
<dbReference type="EMBL" id="CAXKWB010008825">
    <property type="protein sequence ID" value="CAL4092629.1"/>
    <property type="molecule type" value="Genomic_DNA"/>
</dbReference>
<accession>A0AAV2QPL0</accession>
<keyword evidence="5" id="KW-1185">Reference proteome</keyword>
<dbReference type="Proteomes" id="UP001497623">
    <property type="component" value="Unassembled WGS sequence"/>
</dbReference>
<evidence type="ECO:0000256" key="1">
    <source>
        <dbReference type="ARBA" id="ARBA00023157"/>
    </source>
</evidence>
<evidence type="ECO:0000313" key="5">
    <source>
        <dbReference type="Proteomes" id="UP001497623"/>
    </source>
</evidence>
<keyword evidence="1" id="KW-1015">Disulfide bond</keyword>
<dbReference type="AlphaFoldDB" id="A0AAV2QPL0"/>
<dbReference type="InterPro" id="IPR014853">
    <property type="entry name" value="VWF/SSPO/ZAN-like_Cys-rich_dom"/>
</dbReference>
<dbReference type="PANTHER" id="PTHR11339:SF402">
    <property type="entry name" value="VWFD DOMAIN-CONTAINING PROTEIN"/>
    <property type="match status" value="1"/>
</dbReference>
<sequence>DPCIEIKCPVMECGKGRELKVRPGECCPHCAPESGRCVWWGRHLRTLDGLLLQHQQHCSYTMISDCTSGLFTVYAKFGDSSWLLGVAVLSIVVGGHHVELGRAEGETIQITVDSISVQLPYMTPGLGVYVRDQHAYINTDMGLQVVWSVWGQVEVVVSGEHRRRTCGLCGNFNRLPQDDLAMPTGRISHSVEWFLVSWSMGGACVSPPTDAQCSASESPEAALKYQSAKELCLVIEGPGFQPCHSTIHPSAYLAACTTEVCGCPHEPDSCLCSSLQLYATLCMRAGIHLNWRTNELCPKTCDEDKILSECVSPCSVEDSCNSINVTSSTSNSESHIEKITTSIPSQVLSEDLTLPSAEDNHYNGSLCPGLCVPGCRCP</sequence>
<feature type="non-terminal residue" evidence="4">
    <location>
        <position position="1"/>
    </location>
</feature>
<dbReference type="InterPro" id="IPR050780">
    <property type="entry name" value="Mucin_vWF_Thrombospondin_sf"/>
</dbReference>
<organism evidence="4 5">
    <name type="scientific">Meganyctiphanes norvegica</name>
    <name type="common">Northern krill</name>
    <name type="synonym">Thysanopoda norvegica</name>
    <dbReference type="NCBI Taxonomy" id="48144"/>
    <lineage>
        <taxon>Eukaryota</taxon>
        <taxon>Metazoa</taxon>
        <taxon>Ecdysozoa</taxon>
        <taxon>Arthropoda</taxon>
        <taxon>Crustacea</taxon>
        <taxon>Multicrustacea</taxon>
        <taxon>Malacostraca</taxon>
        <taxon>Eumalacostraca</taxon>
        <taxon>Eucarida</taxon>
        <taxon>Euphausiacea</taxon>
        <taxon>Euphausiidae</taxon>
        <taxon>Meganyctiphanes</taxon>
    </lineage>
</organism>
<dbReference type="PANTHER" id="PTHR11339">
    <property type="entry name" value="EXTRACELLULAR MATRIX GLYCOPROTEIN RELATED"/>
    <property type="match status" value="1"/>
</dbReference>
<proteinExistence type="predicted"/>
<reference evidence="4 5" key="1">
    <citation type="submission" date="2024-05" db="EMBL/GenBank/DDBJ databases">
        <authorList>
            <person name="Wallberg A."/>
        </authorList>
    </citation>
    <scope>NUCLEOTIDE SEQUENCE [LARGE SCALE GENOMIC DNA]</scope>
</reference>
<dbReference type="Pfam" id="PF00094">
    <property type="entry name" value="VWD"/>
    <property type="match status" value="1"/>
</dbReference>
<evidence type="ECO:0000256" key="2">
    <source>
        <dbReference type="ARBA" id="ARBA00023180"/>
    </source>
</evidence>